<dbReference type="PROSITE" id="PS50109">
    <property type="entry name" value="HIS_KIN"/>
    <property type="match status" value="1"/>
</dbReference>
<evidence type="ECO:0000256" key="3">
    <source>
        <dbReference type="ARBA" id="ARBA00022553"/>
    </source>
</evidence>
<dbReference type="InterPro" id="IPR003661">
    <property type="entry name" value="HisK_dim/P_dom"/>
</dbReference>
<proteinExistence type="predicted"/>
<dbReference type="FunFam" id="3.30.565.10:FF:000006">
    <property type="entry name" value="Sensor histidine kinase WalK"/>
    <property type="match status" value="1"/>
</dbReference>
<keyword evidence="5 8" id="KW-0418">Kinase</keyword>
<dbReference type="CDD" id="cd00082">
    <property type="entry name" value="HisKA"/>
    <property type="match status" value="1"/>
</dbReference>
<dbReference type="EC" id="2.7.13.3" evidence="2"/>
<dbReference type="InterPro" id="IPR003594">
    <property type="entry name" value="HATPase_dom"/>
</dbReference>
<dbReference type="GO" id="GO:0016036">
    <property type="term" value="P:cellular response to phosphate starvation"/>
    <property type="evidence" value="ECO:0007669"/>
    <property type="project" value="TreeGrafter"/>
</dbReference>
<gene>
    <name evidence="8" type="primary">resE_17</name>
    <name evidence="8" type="ORF">SDC9_125343</name>
</gene>
<dbReference type="AlphaFoldDB" id="A0A645CNI4"/>
<keyword evidence="3" id="KW-0597">Phosphoprotein</keyword>
<dbReference type="InterPro" id="IPR004358">
    <property type="entry name" value="Sig_transdc_His_kin-like_C"/>
</dbReference>
<keyword evidence="6" id="KW-0902">Two-component regulatory system</keyword>
<comment type="caution">
    <text evidence="8">The sequence shown here is derived from an EMBL/GenBank/DDBJ whole genome shotgun (WGS) entry which is preliminary data.</text>
</comment>
<dbReference type="InterPro" id="IPR050351">
    <property type="entry name" value="BphY/WalK/GraS-like"/>
</dbReference>
<feature type="domain" description="Histidine kinase" evidence="7">
    <location>
        <begin position="1"/>
        <end position="195"/>
    </location>
</feature>
<keyword evidence="4 8" id="KW-0808">Transferase</keyword>
<accession>A0A645CNI4</accession>
<organism evidence="8">
    <name type="scientific">bioreactor metagenome</name>
    <dbReference type="NCBI Taxonomy" id="1076179"/>
    <lineage>
        <taxon>unclassified sequences</taxon>
        <taxon>metagenomes</taxon>
        <taxon>ecological metagenomes</taxon>
    </lineage>
</organism>
<evidence type="ECO:0000256" key="1">
    <source>
        <dbReference type="ARBA" id="ARBA00000085"/>
    </source>
</evidence>
<dbReference type="GO" id="GO:0000155">
    <property type="term" value="F:phosphorelay sensor kinase activity"/>
    <property type="evidence" value="ECO:0007669"/>
    <property type="project" value="InterPro"/>
</dbReference>
<dbReference type="CDD" id="cd00075">
    <property type="entry name" value="HATPase"/>
    <property type="match status" value="1"/>
</dbReference>
<evidence type="ECO:0000256" key="2">
    <source>
        <dbReference type="ARBA" id="ARBA00012438"/>
    </source>
</evidence>
<dbReference type="GO" id="GO:0004721">
    <property type="term" value="F:phosphoprotein phosphatase activity"/>
    <property type="evidence" value="ECO:0007669"/>
    <property type="project" value="TreeGrafter"/>
</dbReference>
<dbReference type="Pfam" id="PF02518">
    <property type="entry name" value="HATPase_c"/>
    <property type="match status" value="1"/>
</dbReference>
<dbReference type="SMART" id="SM00387">
    <property type="entry name" value="HATPase_c"/>
    <property type="match status" value="1"/>
</dbReference>
<evidence type="ECO:0000259" key="7">
    <source>
        <dbReference type="PROSITE" id="PS50109"/>
    </source>
</evidence>
<protein>
    <recommendedName>
        <fullName evidence="2">histidine kinase</fullName>
        <ecNumber evidence="2">2.7.13.3</ecNumber>
    </recommendedName>
</protein>
<dbReference type="EMBL" id="VSSQ01028572">
    <property type="protein sequence ID" value="MPM78332.1"/>
    <property type="molecule type" value="Genomic_DNA"/>
</dbReference>
<dbReference type="GO" id="GO:0005886">
    <property type="term" value="C:plasma membrane"/>
    <property type="evidence" value="ECO:0007669"/>
    <property type="project" value="TreeGrafter"/>
</dbReference>
<dbReference type="PANTHER" id="PTHR45453">
    <property type="entry name" value="PHOSPHATE REGULON SENSOR PROTEIN PHOR"/>
    <property type="match status" value="1"/>
</dbReference>
<dbReference type="InterPro" id="IPR036890">
    <property type="entry name" value="HATPase_C_sf"/>
</dbReference>
<name>A0A645CNI4_9ZZZZ</name>
<dbReference type="PANTHER" id="PTHR45453:SF1">
    <property type="entry name" value="PHOSPHATE REGULON SENSOR PROTEIN PHOR"/>
    <property type="match status" value="1"/>
</dbReference>
<evidence type="ECO:0000256" key="5">
    <source>
        <dbReference type="ARBA" id="ARBA00022777"/>
    </source>
</evidence>
<comment type="catalytic activity">
    <reaction evidence="1">
        <text>ATP + protein L-histidine = ADP + protein N-phospho-L-histidine.</text>
        <dbReference type="EC" id="2.7.13.3"/>
    </reaction>
</comment>
<dbReference type="PRINTS" id="PR00344">
    <property type="entry name" value="BCTRLSENSOR"/>
</dbReference>
<dbReference type="SUPFAM" id="SSF55874">
    <property type="entry name" value="ATPase domain of HSP90 chaperone/DNA topoisomerase II/histidine kinase"/>
    <property type="match status" value="1"/>
</dbReference>
<evidence type="ECO:0000256" key="4">
    <source>
        <dbReference type="ARBA" id="ARBA00022679"/>
    </source>
</evidence>
<evidence type="ECO:0000313" key="8">
    <source>
        <dbReference type="EMBL" id="MPM78332.1"/>
    </source>
</evidence>
<reference evidence="8" key="1">
    <citation type="submission" date="2019-08" db="EMBL/GenBank/DDBJ databases">
        <authorList>
            <person name="Kucharzyk K."/>
            <person name="Murdoch R.W."/>
            <person name="Higgins S."/>
            <person name="Loffler F."/>
        </authorList>
    </citation>
    <scope>NUCLEOTIDE SEQUENCE</scope>
</reference>
<dbReference type="InterPro" id="IPR005467">
    <property type="entry name" value="His_kinase_dom"/>
</dbReference>
<evidence type="ECO:0000256" key="6">
    <source>
        <dbReference type="ARBA" id="ARBA00023012"/>
    </source>
</evidence>
<sequence length="195" mass="22164">MRDIPGENTPENVQVIIDEGRRLSDLVTDILDISKLQATVSQLNLSKLSLTKKIEAVLTRYNKLKEQDGYTIEFIKSEEVFVMADEIKLLQVIYNLINNAINYTGPDKKVVIKQTIKDNKVKIEIIDTGEGIEKENIPLIWDRYFKVEKNHKRAKVGTGLGLSIVKNILELHNASFGVESKVGKGSDFWFEMEVV</sequence>
<dbReference type="Gene3D" id="3.30.565.10">
    <property type="entry name" value="Histidine kinase-like ATPase, C-terminal domain"/>
    <property type="match status" value="1"/>
</dbReference>